<keyword evidence="3" id="KW-1185">Reference proteome</keyword>
<dbReference type="Proteomes" id="UP001589943">
    <property type="component" value="Unassembled WGS sequence"/>
</dbReference>
<feature type="transmembrane region" description="Helical" evidence="1">
    <location>
        <begin position="76"/>
        <end position="94"/>
    </location>
</feature>
<comment type="caution">
    <text evidence="2">The sequence shown here is derived from an EMBL/GenBank/DDBJ whole genome shotgun (WGS) entry which is preliminary data.</text>
</comment>
<protein>
    <submittedName>
        <fullName evidence="2">Uncharacterized protein</fullName>
    </submittedName>
</protein>
<reference evidence="2 3" key="1">
    <citation type="submission" date="2024-09" db="EMBL/GenBank/DDBJ databases">
        <authorList>
            <person name="Sun Q."/>
            <person name="Mori K."/>
        </authorList>
    </citation>
    <scope>NUCLEOTIDE SEQUENCE [LARGE SCALE GENOMIC DNA]</scope>
    <source>
        <strain evidence="2 3">NCAIM B.02537</strain>
    </source>
</reference>
<dbReference type="EMBL" id="JBHLTL010000011">
    <property type="protein sequence ID" value="MFC0590537.1"/>
    <property type="molecule type" value="Genomic_DNA"/>
</dbReference>
<feature type="transmembrane region" description="Helical" evidence="1">
    <location>
        <begin position="43"/>
        <end position="64"/>
    </location>
</feature>
<gene>
    <name evidence="2" type="ORF">ACFFF7_14090</name>
</gene>
<organism evidence="2 3">
    <name type="scientific">Novosphingobium aquiterrae</name>
    <dbReference type="NCBI Taxonomy" id="624388"/>
    <lineage>
        <taxon>Bacteria</taxon>
        <taxon>Pseudomonadati</taxon>
        <taxon>Pseudomonadota</taxon>
        <taxon>Alphaproteobacteria</taxon>
        <taxon>Sphingomonadales</taxon>
        <taxon>Sphingomonadaceae</taxon>
        <taxon>Novosphingobium</taxon>
    </lineage>
</organism>
<evidence type="ECO:0000313" key="3">
    <source>
        <dbReference type="Proteomes" id="UP001589943"/>
    </source>
</evidence>
<dbReference type="RefSeq" id="WP_379481992.1">
    <property type="nucleotide sequence ID" value="NZ_JBHLTL010000011.1"/>
</dbReference>
<evidence type="ECO:0000313" key="2">
    <source>
        <dbReference type="EMBL" id="MFC0590537.1"/>
    </source>
</evidence>
<accession>A0ABV6PL27</accession>
<name>A0ABV6PL27_9SPHN</name>
<proteinExistence type="predicted"/>
<keyword evidence="1" id="KW-0472">Membrane</keyword>
<evidence type="ECO:0000256" key="1">
    <source>
        <dbReference type="SAM" id="Phobius"/>
    </source>
</evidence>
<sequence length="198" mass="21910">MGYQLSGNPAARRLRIAIVAGVSVCFLEAMSHGNELVYPLPSPWRAILLLIGFLSGFPFAMAVARRPLSDRKLGKFVAVVSLPFLSMAITSYYARRAVEAYAFANFLPQEEKVFAPIVSMNVGRGPDSATVVTDEAAREITVYVSDKLLLRMDAFRYPGRDCLILPQQTGRNGIKRLVLPGYFQQEIDTAAFRRCSAK</sequence>
<keyword evidence="1" id="KW-0812">Transmembrane</keyword>
<keyword evidence="1" id="KW-1133">Transmembrane helix</keyword>